<dbReference type="GO" id="GO:0070403">
    <property type="term" value="F:NAD+ binding"/>
    <property type="evidence" value="ECO:0007669"/>
    <property type="project" value="InterPro"/>
</dbReference>
<dbReference type="InterPro" id="IPR003099">
    <property type="entry name" value="Prephen_DH"/>
</dbReference>
<dbReference type="Pfam" id="PF02153">
    <property type="entry name" value="PDH_N"/>
    <property type="match status" value="1"/>
</dbReference>
<dbReference type="PANTHER" id="PTHR21363">
    <property type="entry name" value="PREPHENATE DEHYDROGENASE"/>
    <property type="match status" value="1"/>
</dbReference>
<comment type="caution">
    <text evidence="3">The sequence shown here is derived from an EMBL/GenBank/DDBJ whole genome shotgun (WGS) entry which is preliminary data.</text>
</comment>
<dbReference type="PROSITE" id="PS51176">
    <property type="entry name" value="PDH_ADH"/>
    <property type="match status" value="1"/>
</dbReference>
<name>A0A3N4NJF1_9FLAO</name>
<evidence type="ECO:0000313" key="4">
    <source>
        <dbReference type="Proteomes" id="UP000270856"/>
    </source>
</evidence>
<dbReference type="GO" id="GO:0006571">
    <property type="term" value="P:tyrosine biosynthetic process"/>
    <property type="evidence" value="ECO:0007669"/>
    <property type="project" value="InterPro"/>
</dbReference>
<dbReference type="Pfam" id="PF20463">
    <property type="entry name" value="PDH_C"/>
    <property type="match status" value="1"/>
</dbReference>
<dbReference type="RefSeq" id="WP_123897609.1">
    <property type="nucleotide sequence ID" value="NZ_RPFJ01000011.1"/>
</dbReference>
<evidence type="ECO:0000313" key="3">
    <source>
        <dbReference type="EMBL" id="RPD96454.1"/>
    </source>
</evidence>
<dbReference type="Gene3D" id="1.10.3660.10">
    <property type="entry name" value="6-phosphogluconate dehydrogenase C-terminal like domain"/>
    <property type="match status" value="1"/>
</dbReference>
<keyword evidence="4" id="KW-1185">Reference proteome</keyword>
<reference evidence="3 4" key="1">
    <citation type="submission" date="2018-11" db="EMBL/GenBank/DDBJ databases">
        <title>Aureibaculum marinum gen. nov., sp. nov., a member of the family Flavobacteriaceae isolated from the Bohai Sea.</title>
        <authorList>
            <person name="Ji X."/>
        </authorList>
    </citation>
    <scope>NUCLEOTIDE SEQUENCE [LARGE SCALE GENOMIC DNA]</scope>
    <source>
        <strain evidence="3 4">BH-SD17</strain>
    </source>
</reference>
<protein>
    <submittedName>
        <fullName evidence="3">Prephenate dehydrogenase</fullName>
        <ecNumber evidence="3">1.3.1.12</ecNumber>
    </submittedName>
</protein>
<organism evidence="3 4">
    <name type="scientific">Aureibaculum marinum</name>
    <dbReference type="NCBI Taxonomy" id="2487930"/>
    <lineage>
        <taxon>Bacteria</taxon>
        <taxon>Pseudomonadati</taxon>
        <taxon>Bacteroidota</taxon>
        <taxon>Flavobacteriia</taxon>
        <taxon>Flavobacteriales</taxon>
        <taxon>Flavobacteriaceae</taxon>
        <taxon>Aureibaculum</taxon>
    </lineage>
</organism>
<evidence type="ECO:0000259" key="2">
    <source>
        <dbReference type="PROSITE" id="PS51176"/>
    </source>
</evidence>
<dbReference type="GO" id="GO:0008977">
    <property type="term" value="F:prephenate dehydrogenase (NAD+) activity"/>
    <property type="evidence" value="ECO:0007669"/>
    <property type="project" value="UniProtKB-EC"/>
</dbReference>
<dbReference type="SUPFAM" id="SSF48179">
    <property type="entry name" value="6-phosphogluconate dehydrogenase C-terminal domain-like"/>
    <property type="match status" value="1"/>
</dbReference>
<dbReference type="OrthoDB" id="9802008at2"/>
<keyword evidence="1 3" id="KW-0560">Oxidoreductase</keyword>
<proteinExistence type="predicted"/>
<dbReference type="InterPro" id="IPR036291">
    <property type="entry name" value="NAD(P)-bd_dom_sf"/>
</dbReference>
<dbReference type="GO" id="GO:0004665">
    <property type="term" value="F:prephenate dehydrogenase (NADP+) activity"/>
    <property type="evidence" value="ECO:0007669"/>
    <property type="project" value="InterPro"/>
</dbReference>
<dbReference type="PANTHER" id="PTHR21363:SF0">
    <property type="entry name" value="PREPHENATE DEHYDROGENASE [NADP(+)]"/>
    <property type="match status" value="1"/>
</dbReference>
<accession>A0A3N4NJF1</accession>
<dbReference type="InterPro" id="IPR050812">
    <property type="entry name" value="Preph/Arog_dehydrog"/>
</dbReference>
<feature type="domain" description="Prephenate/arogenate dehydrogenase" evidence="2">
    <location>
        <begin position="2"/>
        <end position="283"/>
    </location>
</feature>
<dbReference type="InterPro" id="IPR046825">
    <property type="entry name" value="PDH_C"/>
</dbReference>
<dbReference type="AlphaFoldDB" id="A0A3N4NJF1"/>
<dbReference type="InterPro" id="IPR008927">
    <property type="entry name" value="6-PGluconate_DH-like_C_sf"/>
</dbReference>
<dbReference type="EMBL" id="RPFJ01000011">
    <property type="protein sequence ID" value="RPD96454.1"/>
    <property type="molecule type" value="Genomic_DNA"/>
</dbReference>
<dbReference type="Gene3D" id="3.40.50.720">
    <property type="entry name" value="NAD(P)-binding Rossmann-like Domain"/>
    <property type="match status" value="1"/>
</dbReference>
<evidence type="ECO:0000256" key="1">
    <source>
        <dbReference type="ARBA" id="ARBA00023002"/>
    </source>
</evidence>
<gene>
    <name evidence="3" type="ORF">EGM88_08785</name>
</gene>
<sequence length="283" mass="31226">MEKIVVIGLGLIGGSLAIDLKKNRGSQIIGLDKNKNHTQKALELGIIDKIGTENDIAEANVVIVAVPADAIPTVTNKVLNGVDKNTLVFDVGSVKGPVCDQIKNHANRKNYVAVHPIAGTEFSGPEAAFSGLFTNKINIICDKDKSGKKILEKTLQIFDELQMRTTFMNADEHDKHIAYVSHLSHISSFMLGKTVLEIEPNEHNIFNMAGSGFRSTVRLAKSSPAMWTPIFLQNKKNVLKSLNEYIKNLETFKNLIEEGSDEKVYSIMENTNRIKNILDGIVK</sequence>
<dbReference type="NCBIfam" id="NF006307">
    <property type="entry name" value="PRK08507.1"/>
    <property type="match status" value="1"/>
</dbReference>
<dbReference type="EC" id="1.3.1.12" evidence="3"/>
<dbReference type="InterPro" id="IPR046826">
    <property type="entry name" value="PDH_N"/>
</dbReference>
<dbReference type="SUPFAM" id="SSF51735">
    <property type="entry name" value="NAD(P)-binding Rossmann-fold domains"/>
    <property type="match status" value="1"/>
</dbReference>
<dbReference type="Proteomes" id="UP000270856">
    <property type="component" value="Unassembled WGS sequence"/>
</dbReference>
<dbReference type="FunFam" id="3.40.50.720:FF:000208">
    <property type="entry name" value="Prephenate dehydrogenase"/>
    <property type="match status" value="1"/>
</dbReference>